<name>A0ABR2QNQ6_9ROSI</name>
<gene>
    <name evidence="1" type="ORF">V6N11_024939</name>
</gene>
<evidence type="ECO:0000313" key="2">
    <source>
        <dbReference type="Proteomes" id="UP001396334"/>
    </source>
</evidence>
<organism evidence="1 2">
    <name type="scientific">Hibiscus sabdariffa</name>
    <name type="common">roselle</name>
    <dbReference type="NCBI Taxonomy" id="183260"/>
    <lineage>
        <taxon>Eukaryota</taxon>
        <taxon>Viridiplantae</taxon>
        <taxon>Streptophyta</taxon>
        <taxon>Embryophyta</taxon>
        <taxon>Tracheophyta</taxon>
        <taxon>Spermatophyta</taxon>
        <taxon>Magnoliopsida</taxon>
        <taxon>eudicotyledons</taxon>
        <taxon>Gunneridae</taxon>
        <taxon>Pentapetalae</taxon>
        <taxon>rosids</taxon>
        <taxon>malvids</taxon>
        <taxon>Malvales</taxon>
        <taxon>Malvaceae</taxon>
        <taxon>Malvoideae</taxon>
        <taxon>Hibiscus</taxon>
    </lineage>
</organism>
<accession>A0ABR2QNQ6</accession>
<sequence length="190" mass="21839">MKAMEEIVEFLGEFCGDKVACLSKSTDLLKSSKDCFHFQSRDKLPTCNDFFDSLSCDSLAGGPRNGRTRFSEQMTRDTEDENCNMECERVGSDVKFPALKKLKRDHRVEMSDYCEAEAIGNSGRVHSIWDKNMFLAELKISDQRFILVRGWWVQSGTLAMIINVYAPCVTSEHIDRWSLLINRRQSDNIF</sequence>
<dbReference type="Proteomes" id="UP001396334">
    <property type="component" value="Unassembled WGS sequence"/>
</dbReference>
<proteinExistence type="predicted"/>
<comment type="caution">
    <text evidence="1">The sequence shown here is derived from an EMBL/GenBank/DDBJ whole genome shotgun (WGS) entry which is preliminary data.</text>
</comment>
<dbReference type="EMBL" id="JBBPBN010000035">
    <property type="protein sequence ID" value="KAK9002254.1"/>
    <property type="molecule type" value="Genomic_DNA"/>
</dbReference>
<keyword evidence="2" id="KW-1185">Reference proteome</keyword>
<evidence type="ECO:0000313" key="1">
    <source>
        <dbReference type="EMBL" id="KAK9002254.1"/>
    </source>
</evidence>
<protein>
    <submittedName>
        <fullName evidence="1">Uncharacterized protein</fullName>
    </submittedName>
</protein>
<reference evidence="1 2" key="1">
    <citation type="journal article" date="2024" name="G3 (Bethesda)">
        <title>Genome assembly of Hibiscus sabdariffa L. provides insights into metabolisms of medicinal natural products.</title>
        <authorList>
            <person name="Kim T."/>
        </authorList>
    </citation>
    <scope>NUCLEOTIDE SEQUENCE [LARGE SCALE GENOMIC DNA]</scope>
    <source>
        <strain evidence="1">TK-2024</strain>
        <tissue evidence="1">Old leaves</tissue>
    </source>
</reference>